<dbReference type="PANTHER" id="PTHR10491:SF4">
    <property type="entry name" value="METHIONINE ADENOSYLTRANSFERASE 2 SUBUNIT BETA"/>
    <property type="match status" value="1"/>
</dbReference>
<dbReference type="GO" id="GO:0008831">
    <property type="term" value="F:dTDP-4-dehydrorhamnose reductase activity"/>
    <property type="evidence" value="ECO:0007669"/>
    <property type="project" value="UniProtKB-EC"/>
</dbReference>
<dbReference type="Proteomes" id="UP001199816">
    <property type="component" value="Unassembled WGS sequence"/>
</dbReference>
<dbReference type="EMBL" id="JAJNEC010000004">
    <property type="protein sequence ID" value="MCD2422297.1"/>
    <property type="molecule type" value="Genomic_DNA"/>
</dbReference>
<dbReference type="InterPro" id="IPR005913">
    <property type="entry name" value="dTDP_dehydrorham_reduct"/>
</dbReference>
<evidence type="ECO:0000256" key="5">
    <source>
        <dbReference type="ARBA" id="ARBA00048200"/>
    </source>
</evidence>
<evidence type="ECO:0000259" key="7">
    <source>
        <dbReference type="Pfam" id="PF04321"/>
    </source>
</evidence>
<evidence type="ECO:0000256" key="2">
    <source>
        <dbReference type="ARBA" id="ARBA00010944"/>
    </source>
</evidence>
<keyword evidence="9" id="KW-1185">Reference proteome</keyword>
<evidence type="ECO:0000256" key="3">
    <source>
        <dbReference type="ARBA" id="ARBA00012929"/>
    </source>
</evidence>
<feature type="domain" description="RmlD-like substrate binding" evidence="7">
    <location>
        <begin position="6"/>
        <end position="287"/>
    </location>
</feature>
<protein>
    <recommendedName>
        <fullName evidence="4 6">dTDP-4-dehydrorhamnose reductase</fullName>
        <ecNumber evidence="3 6">1.1.1.133</ecNumber>
    </recommendedName>
</protein>
<dbReference type="Pfam" id="PF04321">
    <property type="entry name" value="RmlD_sub_bind"/>
    <property type="match status" value="1"/>
</dbReference>
<name>A0ABS8PPP9_9BACT</name>
<dbReference type="CDD" id="cd05254">
    <property type="entry name" value="dTDP_HR_like_SDR_e"/>
    <property type="match status" value="1"/>
</dbReference>
<comment type="caution">
    <text evidence="8">The sequence shown here is derived from an EMBL/GenBank/DDBJ whole genome shotgun (WGS) entry which is preliminary data.</text>
</comment>
<reference evidence="8 9" key="1">
    <citation type="submission" date="2021-11" db="EMBL/GenBank/DDBJ databases">
        <title>Genomic of Niabella pedocola.</title>
        <authorList>
            <person name="Wu T."/>
        </authorList>
    </citation>
    <scope>NUCLEOTIDE SEQUENCE [LARGE SCALE GENOMIC DNA]</scope>
    <source>
        <strain evidence="8 9">JCM 31011</strain>
    </source>
</reference>
<comment type="similarity">
    <text evidence="2 6">Belongs to the dTDP-4-dehydrorhamnose reductase family.</text>
</comment>
<keyword evidence="6 8" id="KW-0560">Oxidoreductase</keyword>
<keyword evidence="6" id="KW-0521">NADP</keyword>
<accession>A0ABS8PPP9</accession>
<dbReference type="NCBIfam" id="TIGR01214">
    <property type="entry name" value="rmlD"/>
    <property type="match status" value="1"/>
</dbReference>
<dbReference type="InterPro" id="IPR036291">
    <property type="entry name" value="NAD(P)-bd_dom_sf"/>
</dbReference>
<gene>
    <name evidence="8" type="primary">rfbD</name>
    <name evidence="8" type="ORF">LQ567_05950</name>
</gene>
<evidence type="ECO:0000313" key="9">
    <source>
        <dbReference type="Proteomes" id="UP001199816"/>
    </source>
</evidence>
<evidence type="ECO:0000256" key="6">
    <source>
        <dbReference type="RuleBase" id="RU364082"/>
    </source>
</evidence>
<dbReference type="RefSeq" id="WP_231003200.1">
    <property type="nucleotide sequence ID" value="NZ_JAJNEC010000004.1"/>
</dbReference>
<dbReference type="EC" id="1.1.1.133" evidence="3 6"/>
<evidence type="ECO:0000256" key="4">
    <source>
        <dbReference type="ARBA" id="ARBA00017099"/>
    </source>
</evidence>
<dbReference type="Gene3D" id="3.90.25.10">
    <property type="entry name" value="UDP-galactose 4-epimerase, domain 1"/>
    <property type="match status" value="1"/>
</dbReference>
<evidence type="ECO:0000313" key="8">
    <source>
        <dbReference type="EMBL" id="MCD2422297.1"/>
    </source>
</evidence>
<dbReference type="Gene3D" id="3.40.50.720">
    <property type="entry name" value="NAD(P)-binding Rossmann-like Domain"/>
    <property type="match status" value="1"/>
</dbReference>
<dbReference type="PANTHER" id="PTHR10491">
    <property type="entry name" value="DTDP-4-DEHYDRORHAMNOSE REDUCTASE"/>
    <property type="match status" value="1"/>
</dbReference>
<comment type="catalytic activity">
    <reaction evidence="5">
        <text>dTDP-beta-L-rhamnose + NADP(+) = dTDP-4-dehydro-beta-L-rhamnose + NADPH + H(+)</text>
        <dbReference type="Rhea" id="RHEA:21796"/>
        <dbReference type="ChEBI" id="CHEBI:15378"/>
        <dbReference type="ChEBI" id="CHEBI:57510"/>
        <dbReference type="ChEBI" id="CHEBI:57783"/>
        <dbReference type="ChEBI" id="CHEBI:58349"/>
        <dbReference type="ChEBI" id="CHEBI:62830"/>
        <dbReference type="EC" id="1.1.1.133"/>
    </reaction>
</comment>
<comment type="pathway">
    <text evidence="1 6">Carbohydrate biosynthesis; dTDP-L-rhamnose biosynthesis.</text>
</comment>
<comment type="function">
    <text evidence="6">Catalyzes the reduction of dTDP-6-deoxy-L-lyxo-4-hexulose to yield dTDP-L-rhamnose.</text>
</comment>
<evidence type="ECO:0000256" key="1">
    <source>
        <dbReference type="ARBA" id="ARBA00004781"/>
    </source>
</evidence>
<sequence>MQQSVRVLVTGANGQLASELREMAAAHSQMIFDFAGRDRLPVTDEAAIQQYFQAFRPDYCINAAAYTAVDKAEEPGEAEIAAATNATAVGALARACAVYSTKLIHISTDYVFDGTASTPYKPGDVTNPLSVYGATKLKGEQLARQYTDAVVIRTAWVYSSFGKNFVKTMLRLMQERPAISVVNDQFGAPTYARDLANAILDIIAAARWVPGTYHYTNEGAISWYDFATAIKEAIHSSCVITPIPSEAYPTPAKRPAYSVLDTTSIKEIYKVSTPYWLGSLTECIKILTQ</sequence>
<proteinExistence type="inferred from homology"/>
<dbReference type="SUPFAM" id="SSF51735">
    <property type="entry name" value="NAD(P)-binding Rossmann-fold domains"/>
    <property type="match status" value="1"/>
</dbReference>
<dbReference type="InterPro" id="IPR029903">
    <property type="entry name" value="RmlD-like-bd"/>
</dbReference>
<organism evidence="8 9">
    <name type="scientific">Niabella pedocola</name>
    <dbReference type="NCBI Taxonomy" id="1752077"/>
    <lineage>
        <taxon>Bacteria</taxon>
        <taxon>Pseudomonadati</taxon>
        <taxon>Bacteroidota</taxon>
        <taxon>Chitinophagia</taxon>
        <taxon>Chitinophagales</taxon>
        <taxon>Chitinophagaceae</taxon>
        <taxon>Niabella</taxon>
    </lineage>
</organism>